<keyword evidence="3" id="KW-0472">Membrane</keyword>
<feature type="transmembrane region" description="Helical" evidence="3">
    <location>
        <begin position="421"/>
        <end position="441"/>
    </location>
</feature>
<protein>
    <recommendedName>
        <fullName evidence="4">Major facilitator superfamily (MFS) profile domain-containing protein</fullName>
    </recommendedName>
</protein>
<dbReference type="InterPro" id="IPR020846">
    <property type="entry name" value="MFS_dom"/>
</dbReference>
<comment type="similarity">
    <text evidence="2">Belongs to the major facilitator superfamily. Monocarboxylate porter (TC 2.A.1.13) family.</text>
</comment>
<evidence type="ECO:0000259" key="4">
    <source>
        <dbReference type="PROSITE" id="PS50850"/>
    </source>
</evidence>
<feature type="transmembrane region" description="Helical" evidence="3">
    <location>
        <begin position="381"/>
        <end position="401"/>
    </location>
</feature>
<dbReference type="SUPFAM" id="SSF103473">
    <property type="entry name" value="MFS general substrate transporter"/>
    <property type="match status" value="1"/>
</dbReference>
<dbReference type="Proteomes" id="UP001194746">
    <property type="component" value="Unassembled WGS sequence"/>
</dbReference>
<evidence type="ECO:0000256" key="2">
    <source>
        <dbReference type="ARBA" id="ARBA00006727"/>
    </source>
</evidence>
<feature type="domain" description="Major facilitator superfamily (MFS) profile" evidence="4">
    <location>
        <begin position="257"/>
        <end position="451"/>
    </location>
</feature>
<sequence length="451" mass="47389">MASNNPQSTSTAVELQDGTRAEGRFTRSAANDAADPTADDVMQASLLADSEVPDGGYGWVVISGCAMVTWWFIGTSYCWGILQNALVKEGVSSSSTLAFVGSLATACISFLGILNARIIRKLGTRVCAMIGVFMLGLSEVLSSFAIKNIGSLFVTGGILMGIGISLCFMVVSVIPAQYFKTKRGIANGIVYAAGGLGGAVNSFVINALLQDVGTAWTFRILGFITWGTGLPAAYMIKQRVPLPRTTFVEWSLFRDVRFLLLFVTGAIATFPLLVPPFFLPLYTDSLGMTSSVGAAVVAAFNFSSAVGRLICGFCSDFLGPLNTLFVSLLLSALSMLILWPVSTSIGPLVVFVIINGMSNGGFFSTMPTVVGNVFGSARVSVAMGMVVTGWAGGYLLGAPIAGYILDASGGEESGIAAYRPAIFYAGGMALSSAVMALFIRLKTDMKPFKKL</sequence>
<proteinExistence type="inferred from homology"/>
<dbReference type="InterPro" id="IPR050327">
    <property type="entry name" value="Proton-linked_MCT"/>
</dbReference>
<organism evidence="5 6">
    <name type="scientific">Aspergillus nanangensis</name>
    <dbReference type="NCBI Taxonomy" id="2582783"/>
    <lineage>
        <taxon>Eukaryota</taxon>
        <taxon>Fungi</taxon>
        <taxon>Dikarya</taxon>
        <taxon>Ascomycota</taxon>
        <taxon>Pezizomycotina</taxon>
        <taxon>Eurotiomycetes</taxon>
        <taxon>Eurotiomycetidae</taxon>
        <taxon>Eurotiales</taxon>
        <taxon>Aspergillaceae</taxon>
        <taxon>Aspergillus</taxon>
        <taxon>Aspergillus subgen. Circumdati</taxon>
    </lineage>
</organism>
<dbReference type="PANTHER" id="PTHR11360:SF305">
    <property type="entry name" value="MAJOR FACILITATOR SUPERFAMILY (MFS) PROFILE DOMAIN-CONTAINING PROTEIN"/>
    <property type="match status" value="1"/>
</dbReference>
<feature type="transmembrane region" description="Helical" evidence="3">
    <location>
        <begin position="126"/>
        <end position="146"/>
    </location>
</feature>
<feature type="transmembrane region" description="Helical" evidence="3">
    <location>
        <begin position="188"/>
        <end position="209"/>
    </location>
</feature>
<dbReference type="Gene3D" id="1.20.1250.20">
    <property type="entry name" value="MFS general substrate transporter like domains"/>
    <property type="match status" value="2"/>
</dbReference>
<feature type="transmembrane region" description="Helical" evidence="3">
    <location>
        <begin position="152"/>
        <end position="176"/>
    </location>
</feature>
<feature type="transmembrane region" description="Helical" evidence="3">
    <location>
        <begin position="215"/>
        <end position="236"/>
    </location>
</feature>
<evidence type="ECO:0000313" key="5">
    <source>
        <dbReference type="EMBL" id="KAF9884845.1"/>
    </source>
</evidence>
<dbReference type="PROSITE" id="PS50850">
    <property type="entry name" value="MFS"/>
    <property type="match status" value="1"/>
</dbReference>
<evidence type="ECO:0000256" key="1">
    <source>
        <dbReference type="ARBA" id="ARBA00004141"/>
    </source>
</evidence>
<dbReference type="GO" id="GO:0016020">
    <property type="term" value="C:membrane"/>
    <property type="evidence" value="ECO:0007669"/>
    <property type="project" value="UniProtKB-SubCell"/>
</dbReference>
<accession>A0AAD4GPX0</accession>
<keyword evidence="3" id="KW-0812">Transmembrane</keyword>
<dbReference type="InterPro" id="IPR036259">
    <property type="entry name" value="MFS_trans_sf"/>
</dbReference>
<feature type="transmembrane region" description="Helical" evidence="3">
    <location>
        <begin position="348"/>
        <end position="374"/>
    </location>
</feature>
<name>A0AAD4GPX0_ASPNN</name>
<feature type="transmembrane region" description="Helical" evidence="3">
    <location>
        <begin position="291"/>
        <end position="311"/>
    </location>
</feature>
<feature type="transmembrane region" description="Helical" evidence="3">
    <location>
        <begin position="256"/>
        <end position="279"/>
    </location>
</feature>
<dbReference type="GO" id="GO:0022857">
    <property type="term" value="F:transmembrane transporter activity"/>
    <property type="evidence" value="ECO:0007669"/>
    <property type="project" value="InterPro"/>
</dbReference>
<keyword evidence="6" id="KW-1185">Reference proteome</keyword>
<dbReference type="PANTHER" id="PTHR11360">
    <property type="entry name" value="MONOCARBOXYLATE TRANSPORTER"/>
    <property type="match status" value="1"/>
</dbReference>
<reference evidence="5" key="2">
    <citation type="submission" date="2020-02" db="EMBL/GenBank/DDBJ databases">
        <authorList>
            <person name="Gilchrist C.L.M."/>
            <person name="Chooi Y.-H."/>
        </authorList>
    </citation>
    <scope>NUCLEOTIDE SEQUENCE</scope>
    <source>
        <strain evidence="5">MST-FP2251</strain>
    </source>
</reference>
<evidence type="ECO:0000256" key="3">
    <source>
        <dbReference type="SAM" id="Phobius"/>
    </source>
</evidence>
<dbReference type="AlphaFoldDB" id="A0AAD4GPX0"/>
<dbReference type="InterPro" id="IPR011701">
    <property type="entry name" value="MFS"/>
</dbReference>
<comment type="caution">
    <text evidence="5">The sequence shown here is derived from an EMBL/GenBank/DDBJ whole genome shotgun (WGS) entry which is preliminary data.</text>
</comment>
<keyword evidence="3" id="KW-1133">Transmembrane helix</keyword>
<evidence type="ECO:0000313" key="6">
    <source>
        <dbReference type="Proteomes" id="UP001194746"/>
    </source>
</evidence>
<dbReference type="EMBL" id="VCAU01000110">
    <property type="protein sequence ID" value="KAF9884845.1"/>
    <property type="molecule type" value="Genomic_DNA"/>
</dbReference>
<reference evidence="5" key="1">
    <citation type="journal article" date="2019" name="Beilstein J. Org. Chem.">
        <title>Nanangenines: drimane sesquiterpenoids as the dominant metabolite cohort of a novel Australian fungus, Aspergillus nanangensis.</title>
        <authorList>
            <person name="Lacey H.J."/>
            <person name="Gilchrist C.L.M."/>
            <person name="Crombie A."/>
            <person name="Kalaitzis J.A."/>
            <person name="Vuong D."/>
            <person name="Rutledge P.J."/>
            <person name="Turner P."/>
            <person name="Pitt J.I."/>
            <person name="Lacey E."/>
            <person name="Chooi Y.H."/>
            <person name="Piggott A.M."/>
        </authorList>
    </citation>
    <scope>NUCLEOTIDE SEQUENCE</scope>
    <source>
        <strain evidence="5">MST-FP2251</strain>
    </source>
</reference>
<feature type="transmembrane region" description="Helical" evidence="3">
    <location>
        <begin position="94"/>
        <end position="114"/>
    </location>
</feature>
<dbReference type="Pfam" id="PF07690">
    <property type="entry name" value="MFS_1"/>
    <property type="match status" value="1"/>
</dbReference>
<gene>
    <name evidence="5" type="ORF">FE257_001188</name>
</gene>
<comment type="subcellular location">
    <subcellularLocation>
        <location evidence="1">Membrane</location>
        <topology evidence="1">Multi-pass membrane protein</topology>
    </subcellularLocation>
</comment>
<feature type="transmembrane region" description="Helical" evidence="3">
    <location>
        <begin position="323"/>
        <end position="342"/>
    </location>
</feature>
<feature type="transmembrane region" description="Helical" evidence="3">
    <location>
        <begin position="57"/>
        <end position="82"/>
    </location>
</feature>